<comment type="caution">
    <text evidence="1">The sequence shown here is derived from an EMBL/GenBank/DDBJ whole genome shotgun (WGS) entry which is preliminary data.</text>
</comment>
<dbReference type="Proteomes" id="UP000243006">
    <property type="component" value="Unassembled WGS sequence"/>
</dbReference>
<accession>A0A1Y3EZE5</accession>
<gene>
    <name evidence="1" type="ORF">D917_05660</name>
</gene>
<organism evidence="1 2">
    <name type="scientific">Trichinella nativa</name>
    <dbReference type="NCBI Taxonomy" id="6335"/>
    <lineage>
        <taxon>Eukaryota</taxon>
        <taxon>Metazoa</taxon>
        <taxon>Ecdysozoa</taxon>
        <taxon>Nematoda</taxon>
        <taxon>Enoplea</taxon>
        <taxon>Dorylaimia</taxon>
        <taxon>Trichinellida</taxon>
        <taxon>Trichinellidae</taxon>
        <taxon>Trichinella</taxon>
    </lineage>
</organism>
<evidence type="ECO:0000313" key="2">
    <source>
        <dbReference type="Proteomes" id="UP000243006"/>
    </source>
</evidence>
<sequence>MLLFWTKLFNARCLNVPILARSFFHLSGSILNFQLSFDSVGCYFPIVHFVKLSSPFVDWFDARNKYFRRERISRN</sequence>
<dbReference type="EMBL" id="LVZM01001539">
    <property type="protein sequence ID" value="OUC49157.1"/>
    <property type="molecule type" value="Genomic_DNA"/>
</dbReference>
<protein>
    <submittedName>
        <fullName evidence="1">Uncharacterized protein</fullName>
    </submittedName>
</protein>
<dbReference type="AlphaFoldDB" id="A0A1Y3EZE5"/>
<proteinExistence type="predicted"/>
<name>A0A1Y3EZE5_9BILA</name>
<evidence type="ECO:0000313" key="1">
    <source>
        <dbReference type="EMBL" id="OUC49157.1"/>
    </source>
</evidence>
<reference evidence="1 2" key="1">
    <citation type="submission" date="2015-04" db="EMBL/GenBank/DDBJ databases">
        <title>Draft genome of the roundworm Trichinella nativa.</title>
        <authorList>
            <person name="Mitreva M."/>
        </authorList>
    </citation>
    <scope>NUCLEOTIDE SEQUENCE [LARGE SCALE GENOMIC DNA]</scope>
    <source>
        <strain evidence="1 2">ISS45</strain>
    </source>
</reference>